<dbReference type="AlphaFoldDB" id="A0ABD2BJS5"/>
<sequence>MTLYEKYLDQCQMYSLRITGNSYAKKCILETINSNMSLILLQQCTSTIMRQRNKEFKGTCFIFAIYCTAL</sequence>
<dbReference type="Proteomes" id="UP001607303">
    <property type="component" value="Unassembled WGS sequence"/>
</dbReference>
<protein>
    <submittedName>
        <fullName evidence="1">Uncharacterized protein</fullName>
    </submittedName>
</protein>
<accession>A0ABD2BJS5</accession>
<keyword evidence="2" id="KW-1185">Reference proteome</keyword>
<reference evidence="1 2" key="1">
    <citation type="journal article" date="2024" name="Ann. Entomol. Soc. Am.">
        <title>Genomic analyses of the southern and eastern yellowjacket wasps (Hymenoptera: Vespidae) reveal evolutionary signatures of social life.</title>
        <authorList>
            <person name="Catto M.A."/>
            <person name="Caine P.B."/>
            <person name="Orr S.E."/>
            <person name="Hunt B.G."/>
            <person name="Goodisman M.A.D."/>
        </authorList>
    </citation>
    <scope>NUCLEOTIDE SEQUENCE [LARGE SCALE GENOMIC DNA]</scope>
    <source>
        <strain evidence="1">232</strain>
        <tissue evidence="1">Head and thorax</tissue>
    </source>
</reference>
<evidence type="ECO:0000313" key="1">
    <source>
        <dbReference type="EMBL" id="KAL2733025.1"/>
    </source>
</evidence>
<dbReference type="EMBL" id="JAYRBN010000075">
    <property type="protein sequence ID" value="KAL2733025.1"/>
    <property type="molecule type" value="Genomic_DNA"/>
</dbReference>
<proteinExistence type="predicted"/>
<organism evidence="1 2">
    <name type="scientific">Vespula maculifrons</name>
    <name type="common">Eastern yellow jacket</name>
    <name type="synonym">Wasp</name>
    <dbReference type="NCBI Taxonomy" id="7453"/>
    <lineage>
        <taxon>Eukaryota</taxon>
        <taxon>Metazoa</taxon>
        <taxon>Ecdysozoa</taxon>
        <taxon>Arthropoda</taxon>
        <taxon>Hexapoda</taxon>
        <taxon>Insecta</taxon>
        <taxon>Pterygota</taxon>
        <taxon>Neoptera</taxon>
        <taxon>Endopterygota</taxon>
        <taxon>Hymenoptera</taxon>
        <taxon>Apocrita</taxon>
        <taxon>Aculeata</taxon>
        <taxon>Vespoidea</taxon>
        <taxon>Vespidae</taxon>
        <taxon>Vespinae</taxon>
        <taxon>Vespula</taxon>
    </lineage>
</organism>
<comment type="caution">
    <text evidence="1">The sequence shown here is derived from an EMBL/GenBank/DDBJ whole genome shotgun (WGS) entry which is preliminary data.</text>
</comment>
<evidence type="ECO:0000313" key="2">
    <source>
        <dbReference type="Proteomes" id="UP001607303"/>
    </source>
</evidence>
<name>A0ABD2BJS5_VESMC</name>
<gene>
    <name evidence="1" type="ORF">V1477_015266</name>
</gene>